<protein>
    <submittedName>
        <fullName evidence="2">Uncharacterized protein</fullName>
    </submittedName>
</protein>
<evidence type="ECO:0000313" key="3">
    <source>
        <dbReference type="Proteomes" id="UP001497482"/>
    </source>
</evidence>
<proteinExistence type="predicted"/>
<sequence length="79" mass="8666">MDGNTSKAMHAGIGLNYYRNLPQRQALDSAAAACCCSRLLAHPLRPHLQERSRLEPPGAAGPVPDPGLKLKHREQLREN</sequence>
<gene>
    <name evidence="2" type="ORF">KC01_LOCUS40964</name>
</gene>
<name>A0AAV2MNG9_KNICA</name>
<reference evidence="2 3" key="1">
    <citation type="submission" date="2024-04" db="EMBL/GenBank/DDBJ databases">
        <authorList>
            <person name="Waldvogel A.-M."/>
            <person name="Schoenle A."/>
        </authorList>
    </citation>
    <scope>NUCLEOTIDE SEQUENCE [LARGE SCALE GENOMIC DNA]</scope>
</reference>
<dbReference type="AlphaFoldDB" id="A0AAV2MNG9"/>
<dbReference type="EMBL" id="OZ035831">
    <property type="protein sequence ID" value="CAL1614943.1"/>
    <property type="molecule type" value="Genomic_DNA"/>
</dbReference>
<evidence type="ECO:0000313" key="2">
    <source>
        <dbReference type="EMBL" id="CAL1614943.1"/>
    </source>
</evidence>
<organism evidence="2 3">
    <name type="scientific">Knipowitschia caucasica</name>
    <name type="common">Caucasian dwarf goby</name>
    <name type="synonym">Pomatoschistus caucasicus</name>
    <dbReference type="NCBI Taxonomy" id="637954"/>
    <lineage>
        <taxon>Eukaryota</taxon>
        <taxon>Metazoa</taxon>
        <taxon>Chordata</taxon>
        <taxon>Craniata</taxon>
        <taxon>Vertebrata</taxon>
        <taxon>Euteleostomi</taxon>
        <taxon>Actinopterygii</taxon>
        <taxon>Neopterygii</taxon>
        <taxon>Teleostei</taxon>
        <taxon>Neoteleostei</taxon>
        <taxon>Acanthomorphata</taxon>
        <taxon>Gobiaria</taxon>
        <taxon>Gobiiformes</taxon>
        <taxon>Gobioidei</taxon>
        <taxon>Gobiidae</taxon>
        <taxon>Gobiinae</taxon>
        <taxon>Knipowitschia</taxon>
    </lineage>
</organism>
<keyword evidence="3" id="KW-1185">Reference proteome</keyword>
<accession>A0AAV2MNG9</accession>
<dbReference type="Proteomes" id="UP001497482">
    <property type="component" value="Chromosome 9"/>
</dbReference>
<feature type="region of interest" description="Disordered" evidence="1">
    <location>
        <begin position="47"/>
        <end position="79"/>
    </location>
</feature>
<evidence type="ECO:0000256" key="1">
    <source>
        <dbReference type="SAM" id="MobiDB-lite"/>
    </source>
</evidence>